<dbReference type="Proteomes" id="UP000050761">
    <property type="component" value="Unassembled WGS sequence"/>
</dbReference>
<dbReference type="WBParaSite" id="HPBE_0002142801-mRNA-1">
    <property type="protein sequence ID" value="HPBE_0002142801-mRNA-1"/>
    <property type="gene ID" value="HPBE_0002142801"/>
</dbReference>
<proteinExistence type="predicted"/>
<evidence type="ECO:0000313" key="1">
    <source>
        <dbReference type="EMBL" id="VDP25281.1"/>
    </source>
</evidence>
<dbReference type="EMBL" id="UZAH01032991">
    <property type="protein sequence ID" value="VDP25281.1"/>
    <property type="molecule type" value="Genomic_DNA"/>
</dbReference>
<keyword evidence="2" id="KW-1185">Reference proteome</keyword>
<evidence type="ECO:0000313" key="3">
    <source>
        <dbReference type="WBParaSite" id="HPBE_0002142801-mRNA-1"/>
    </source>
</evidence>
<accession>A0A183GG51</accession>
<dbReference type="OrthoDB" id="5870018at2759"/>
<evidence type="ECO:0000313" key="2">
    <source>
        <dbReference type="Proteomes" id="UP000050761"/>
    </source>
</evidence>
<name>A0A183GG51_HELPZ</name>
<accession>A0A3P8BWD9</accession>
<dbReference type="AlphaFoldDB" id="A0A183GG51"/>
<reference evidence="3" key="2">
    <citation type="submission" date="2019-09" db="UniProtKB">
        <authorList>
            <consortium name="WormBaseParasite"/>
        </authorList>
    </citation>
    <scope>IDENTIFICATION</scope>
</reference>
<organism evidence="2 3">
    <name type="scientific">Heligmosomoides polygyrus</name>
    <name type="common">Parasitic roundworm</name>
    <dbReference type="NCBI Taxonomy" id="6339"/>
    <lineage>
        <taxon>Eukaryota</taxon>
        <taxon>Metazoa</taxon>
        <taxon>Ecdysozoa</taxon>
        <taxon>Nematoda</taxon>
        <taxon>Chromadorea</taxon>
        <taxon>Rhabditida</taxon>
        <taxon>Rhabditina</taxon>
        <taxon>Rhabditomorpha</taxon>
        <taxon>Strongyloidea</taxon>
        <taxon>Heligmosomidae</taxon>
        <taxon>Heligmosomoides</taxon>
    </lineage>
</organism>
<gene>
    <name evidence="1" type="ORF">HPBE_LOCUS21427</name>
</gene>
<sequence length="66" mass="7416">MNKDPTIDRILITAAQKITKDFSEVLENDKCSRSIVISGLEETLQELPPSERQGILKMKPPKCLTC</sequence>
<reference evidence="1 2" key="1">
    <citation type="submission" date="2018-11" db="EMBL/GenBank/DDBJ databases">
        <authorList>
            <consortium name="Pathogen Informatics"/>
        </authorList>
    </citation>
    <scope>NUCLEOTIDE SEQUENCE [LARGE SCALE GENOMIC DNA]</scope>
</reference>
<protein>
    <submittedName>
        <fullName evidence="1 3">Uncharacterized protein</fullName>
    </submittedName>
</protein>